<reference evidence="5" key="1">
    <citation type="submission" date="2018-04" db="EMBL/GenBank/DDBJ databases">
        <authorList>
            <person name="Liu S."/>
            <person name="Wang Z."/>
            <person name="Li J."/>
        </authorList>
    </citation>
    <scope>NUCLEOTIDE SEQUENCE [LARGE SCALE GENOMIC DNA]</scope>
    <source>
        <strain evidence="5">2189</strain>
    </source>
</reference>
<dbReference type="OrthoDB" id="9803988at2"/>
<dbReference type="InterPro" id="IPR039424">
    <property type="entry name" value="SBP_5"/>
</dbReference>
<evidence type="ECO:0000256" key="1">
    <source>
        <dbReference type="SAM" id="MobiDB-lite"/>
    </source>
</evidence>
<protein>
    <submittedName>
        <fullName evidence="4">ABC transporter family substrate-binding protein</fullName>
    </submittedName>
</protein>
<dbReference type="RefSeq" id="WP_108431788.1">
    <property type="nucleotide sequence ID" value="NZ_CP026947.1"/>
</dbReference>
<evidence type="ECO:0000313" key="5">
    <source>
        <dbReference type="Proteomes" id="UP000244989"/>
    </source>
</evidence>
<evidence type="ECO:0000313" key="4">
    <source>
        <dbReference type="EMBL" id="PWC00804.1"/>
    </source>
</evidence>
<organism evidence="4 5">
    <name type="scientific">Corynebacterium yudongzhengii</name>
    <dbReference type="NCBI Taxonomy" id="2080740"/>
    <lineage>
        <taxon>Bacteria</taxon>
        <taxon>Bacillati</taxon>
        <taxon>Actinomycetota</taxon>
        <taxon>Actinomycetes</taxon>
        <taxon>Mycobacteriales</taxon>
        <taxon>Corynebacteriaceae</taxon>
        <taxon>Corynebacterium</taxon>
    </lineage>
</organism>
<dbReference type="EMBL" id="QEEZ01000031">
    <property type="protein sequence ID" value="PWC00804.1"/>
    <property type="molecule type" value="Genomic_DNA"/>
</dbReference>
<dbReference type="Gene3D" id="3.90.76.10">
    <property type="entry name" value="Dipeptide-binding Protein, Domain 1"/>
    <property type="match status" value="1"/>
</dbReference>
<dbReference type="GO" id="GO:0015833">
    <property type="term" value="P:peptide transport"/>
    <property type="evidence" value="ECO:0007669"/>
    <property type="project" value="TreeGrafter"/>
</dbReference>
<name>A0A2U1T480_9CORY</name>
<evidence type="ECO:0000259" key="3">
    <source>
        <dbReference type="Pfam" id="PF00496"/>
    </source>
</evidence>
<dbReference type="Proteomes" id="UP000244989">
    <property type="component" value="Unassembled WGS sequence"/>
</dbReference>
<feature type="region of interest" description="Disordered" evidence="1">
    <location>
        <begin position="25"/>
        <end position="58"/>
    </location>
</feature>
<comment type="caution">
    <text evidence="4">The sequence shown here is derived from an EMBL/GenBank/DDBJ whole genome shotgun (WGS) entry which is preliminary data.</text>
</comment>
<feature type="compositionally biased region" description="Low complexity" evidence="1">
    <location>
        <begin position="36"/>
        <end position="53"/>
    </location>
</feature>
<dbReference type="Gene3D" id="3.10.105.10">
    <property type="entry name" value="Dipeptide-binding Protein, Domain 3"/>
    <property type="match status" value="1"/>
</dbReference>
<proteinExistence type="predicted"/>
<dbReference type="CDD" id="cd08501">
    <property type="entry name" value="PBP2_Lpqw"/>
    <property type="match status" value="1"/>
</dbReference>
<keyword evidence="2" id="KW-0732">Signal</keyword>
<accession>A0A2U1T480</accession>
<evidence type="ECO:0000256" key="2">
    <source>
        <dbReference type="SAM" id="SignalP"/>
    </source>
</evidence>
<dbReference type="GO" id="GO:1904680">
    <property type="term" value="F:peptide transmembrane transporter activity"/>
    <property type="evidence" value="ECO:0007669"/>
    <property type="project" value="TreeGrafter"/>
</dbReference>
<keyword evidence="5" id="KW-1185">Reference proteome</keyword>
<dbReference type="InterPro" id="IPR000914">
    <property type="entry name" value="SBP_5_dom"/>
</dbReference>
<sequence length="567" mass="61253">MRAFRRRLRTTLVAGLVAVLASACVADPGPPPTVEPTPTTDTTEQTTPPTVEPSEPERTEVAVGVDELRNGLNPHLLADTSPLVDSIADLVLPSPFIGGAQNEDLVTFAAEVQDSLPGESQPEETVTADEDVSAAENAGTVVQTVRYEIHPEAQWSDGTPITGSDFIYLWKEITHTPGVIEPDGYRAIEEIRTANGGRTVEVDFSRRVANWQDLFNHLLPSHLADGGATDFSTAFYATIGAGGSRFTIDSVDRARGVITLHRNDRFWGQDPAQIDILTLRTVYSVTQGLDLLRSGQIKYLDQLPSETMAQAYRLLPEAEATVVDGPRTLQLDYNVSSEILGEADARKELTSLLDIPVIARQAAGRTADLRVADNVPVAENAAPSEELVAATQDAPLRIGADLADEVASAAVRTIADLLARYDIEVEIVSTDIPSAARSTLVDGDLDALVTRTRDDGGLNYLASRYRCPPDEDSLRLANLTGYCTTSGDELSDEILAGAYGEEVARQRIAQLNDFEELTVPIMRESRVIVRKVEEVNVDNAENPEDTADPFAGGLSNAGAWRIPVEED</sequence>
<feature type="chain" id="PRO_5039692852" evidence="2">
    <location>
        <begin position="27"/>
        <end position="567"/>
    </location>
</feature>
<dbReference type="Gene3D" id="3.40.190.10">
    <property type="entry name" value="Periplasmic binding protein-like II"/>
    <property type="match status" value="1"/>
</dbReference>
<gene>
    <name evidence="4" type="ORF">DF222_10835</name>
</gene>
<dbReference type="AlphaFoldDB" id="A0A2U1T480"/>
<feature type="signal peptide" evidence="2">
    <location>
        <begin position="1"/>
        <end position="26"/>
    </location>
</feature>
<feature type="domain" description="Solute-binding protein family 5" evidence="3">
    <location>
        <begin position="144"/>
        <end position="367"/>
    </location>
</feature>
<dbReference type="PANTHER" id="PTHR30290">
    <property type="entry name" value="PERIPLASMIC BINDING COMPONENT OF ABC TRANSPORTER"/>
    <property type="match status" value="1"/>
</dbReference>
<dbReference type="PROSITE" id="PS51257">
    <property type="entry name" value="PROKAR_LIPOPROTEIN"/>
    <property type="match status" value="1"/>
</dbReference>
<dbReference type="SUPFAM" id="SSF53850">
    <property type="entry name" value="Periplasmic binding protein-like II"/>
    <property type="match status" value="1"/>
</dbReference>
<dbReference type="Pfam" id="PF00496">
    <property type="entry name" value="SBP_bac_5"/>
    <property type="match status" value="1"/>
</dbReference>
<dbReference type="KEGG" id="cyz:C3B44_07230"/>
<dbReference type="PANTHER" id="PTHR30290:SF65">
    <property type="entry name" value="MONOACYL PHOSPHATIDYLINOSITOL TETRAMANNOSIDE-BINDING PROTEIN LPQW-RELATED"/>
    <property type="match status" value="1"/>
</dbReference>